<dbReference type="Proteomes" id="UP001332243">
    <property type="component" value="Unassembled WGS sequence"/>
</dbReference>
<dbReference type="Pfam" id="PF19054">
    <property type="entry name" value="DUF5753"/>
    <property type="match status" value="1"/>
</dbReference>
<dbReference type="Gene3D" id="1.10.260.40">
    <property type="entry name" value="lambda repressor-like DNA-binding domains"/>
    <property type="match status" value="1"/>
</dbReference>
<feature type="domain" description="HTH cro/C1-type" evidence="1">
    <location>
        <begin position="21"/>
        <end position="75"/>
    </location>
</feature>
<dbReference type="InterPro" id="IPR001387">
    <property type="entry name" value="Cro/C1-type_HTH"/>
</dbReference>
<comment type="caution">
    <text evidence="2">The sequence shown here is derived from an EMBL/GenBank/DDBJ whole genome shotgun (WGS) entry which is preliminary data.</text>
</comment>
<dbReference type="Pfam" id="PF13560">
    <property type="entry name" value="HTH_31"/>
    <property type="match status" value="1"/>
</dbReference>
<dbReference type="InterPro" id="IPR043917">
    <property type="entry name" value="DUF5753"/>
</dbReference>
<evidence type="ECO:0000259" key="1">
    <source>
        <dbReference type="PROSITE" id="PS50943"/>
    </source>
</evidence>
<name>A0ABU7RMP5_9ACTN</name>
<dbReference type="RefSeq" id="WP_331213139.1">
    <property type="nucleotide sequence ID" value="NZ_JAZGQK010000003.1"/>
</dbReference>
<organism evidence="2 3">
    <name type="scientific">Plantactinospora sonchi</name>
    <dbReference type="NCBI Taxonomy" id="1544735"/>
    <lineage>
        <taxon>Bacteria</taxon>
        <taxon>Bacillati</taxon>
        <taxon>Actinomycetota</taxon>
        <taxon>Actinomycetes</taxon>
        <taxon>Micromonosporales</taxon>
        <taxon>Micromonosporaceae</taxon>
        <taxon>Plantactinospora</taxon>
    </lineage>
</organism>
<dbReference type="EMBL" id="JAZGQK010000003">
    <property type="protein sequence ID" value="MEE6257767.1"/>
    <property type="molecule type" value="Genomic_DNA"/>
</dbReference>
<sequence length="289" mass="32576">MDLPARRQPPTVRLRRLAAELRGLRAISGLTREEVAEQTGVNPATLYRIETARVRPQRRTLLALLDKYGVTDQDRRDELADLSKQATQLGWLQGYESELPEEYTAYISFEAEARSVRNYESLFMPGLLQTESYARHVIRGALPLASDEEIERRVEARLRRQALITKKPPLELWAIIDEAAVHRLVGGAGVMAGQLDALVRAAAHPHVTVQVIPFERGAHPGMPGSFVVMDFPEAADPDLVYIDSMAGDLFLEREPDVRRYTVVFEHLRALALDPFSSLQMIETKIRTLN</sequence>
<gene>
    <name evidence="2" type="ORF">V1633_04580</name>
</gene>
<protein>
    <submittedName>
        <fullName evidence="2">Helix-turn-helix transcriptional regulator</fullName>
    </submittedName>
</protein>
<proteinExistence type="predicted"/>
<keyword evidence="3" id="KW-1185">Reference proteome</keyword>
<dbReference type="SMART" id="SM00530">
    <property type="entry name" value="HTH_XRE"/>
    <property type="match status" value="1"/>
</dbReference>
<dbReference type="SUPFAM" id="SSF47413">
    <property type="entry name" value="lambda repressor-like DNA-binding domains"/>
    <property type="match status" value="1"/>
</dbReference>
<reference evidence="2 3" key="1">
    <citation type="submission" date="2024-01" db="EMBL/GenBank/DDBJ databases">
        <title>Genome insights into Plantactinospora sonchi sp. nov.</title>
        <authorList>
            <person name="Wang L."/>
        </authorList>
    </citation>
    <scope>NUCLEOTIDE SEQUENCE [LARGE SCALE GENOMIC DNA]</scope>
    <source>
        <strain evidence="2 3">NEAU-QY2</strain>
    </source>
</reference>
<evidence type="ECO:0000313" key="3">
    <source>
        <dbReference type="Proteomes" id="UP001332243"/>
    </source>
</evidence>
<dbReference type="PROSITE" id="PS50943">
    <property type="entry name" value="HTH_CROC1"/>
    <property type="match status" value="1"/>
</dbReference>
<evidence type="ECO:0000313" key="2">
    <source>
        <dbReference type="EMBL" id="MEE6257767.1"/>
    </source>
</evidence>
<dbReference type="CDD" id="cd00093">
    <property type="entry name" value="HTH_XRE"/>
    <property type="match status" value="1"/>
</dbReference>
<dbReference type="InterPro" id="IPR010982">
    <property type="entry name" value="Lambda_DNA-bd_dom_sf"/>
</dbReference>
<accession>A0ABU7RMP5</accession>